<sequence length="330" mass="34550">MSLLSNHDALLLDLDGTVWEGGRAIPGAIEAISGAATAGVASMFVTNNAMRGPEVVAEKLRAMGLDTSDSDVVTSAQAALDMASEYLQSGDTVLIVGTDSFRALATQAGYHVVSSADDNPKAVLQGMNPDLGWRELSEAALAIRKGATYFATNLDTTLPTERGFMVGNGSMVAAVVSATGVAPQSAGKPGPAMFYSAANRLGVRAPLAVGDRLDTDIQGGNAARMATFHVLTGVSGELALIEAPEEQRPTYLGQSLLDLNLPEKELRPGAQGGFTARIDGADILLERGTPESTSIQALRTVLEVAWAWKKEPALIRPMSDDAERVVAGWR</sequence>
<reference evidence="1 2" key="1">
    <citation type="journal article" date="2015" name="Genome Announc.">
        <title>Complete Genome Sequence of the Type Strain Corynebacterium testudinoris DSM 44614, Recovered from Necrotic Lesions in the Mouth of a Tortoise.</title>
        <authorList>
            <person name="Ruckert C."/>
            <person name="Kriete M."/>
            <person name="Jaenicke S."/>
            <person name="Winkler A."/>
            <person name="Tauch A."/>
        </authorList>
    </citation>
    <scope>NUCLEOTIDE SEQUENCE [LARGE SCALE GENOMIC DNA]</scope>
    <source>
        <strain evidence="1 2">DSM 44614</strain>
    </source>
</reference>
<dbReference type="PANTHER" id="PTHR19288">
    <property type="entry name" value="4-NITROPHENYLPHOSPHATASE-RELATED"/>
    <property type="match status" value="1"/>
</dbReference>
<dbReference type="AlphaFoldDB" id="A0A0G3H7G6"/>
<evidence type="ECO:0000313" key="2">
    <source>
        <dbReference type="Proteomes" id="UP000035540"/>
    </source>
</evidence>
<accession>A0A0G3H7G6</accession>
<dbReference type="Gene3D" id="3.40.50.1000">
    <property type="entry name" value="HAD superfamily/HAD-like"/>
    <property type="match status" value="2"/>
</dbReference>
<keyword evidence="2" id="KW-1185">Reference proteome</keyword>
<dbReference type="OrthoDB" id="3400930at2"/>
<dbReference type="PANTHER" id="PTHR19288:SF95">
    <property type="entry name" value="D-GLYCEROL 3-PHOSPHATE PHOSPHATASE"/>
    <property type="match status" value="1"/>
</dbReference>
<proteinExistence type="predicted"/>
<dbReference type="KEGG" id="cted:CTEST_06205"/>
<dbReference type="NCBIfam" id="TIGR01460">
    <property type="entry name" value="HAD-SF-IIA"/>
    <property type="match status" value="1"/>
</dbReference>
<name>A0A0G3H7G6_9CORY</name>
<dbReference type="GO" id="GO:0005737">
    <property type="term" value="C:cytoplasm"/>
    <property type="evidence" value="ECO:0007669"/>
    <property type="project" value="TreeGrafter"/>
</dbReference>
<reference evidence="2" key="2">
    <citation type="submission" date="2015-05" db="EMBL/GenBank/DDBJ databases">
        <title>Complete genome sequence of Corynebacterium testudinoris DSM 44614, recovered from necrotic lesions in the mouth of a tortoise.</title>
        <authorList>
            <person name="Ruckert C."/>
            <person name="Albersmeier A."/>
            <person name="Winkler A."/>
            <person name="Tauch A."/>
        </authorList>
    </citation>
    <scope>NUCLEOTIDE SEQUENCE [LARGE SCALE GENOMIC DNA]</scope>
    <source>
        <strain evidence="2">DSM 44614</strain>
    </source>
</reference>
<dbReference type="InterPro" id="IPR036412">
    <property type="entry name" value="HAD-like_sf"/>
</dbReference>
<dbReference type="STRING" id="136857.CTEST_06205"/>
<dbReference type="InterPro" id="IPR006357">
    <property type="entry name" value="HAD-SF_hydro_IIA"/>
</dbReference>
<dbReference type="InterPro" id="IPR023214">
    <property type="entry name" value="HAD_sf"/>
</dbReference>
<dbReference type="GO" id="GO:0016791">
    <property type="term" value="F:phosphatase activity"/>
    <property type="evidence" value="ECO:0007669"/>
    <property type="project" value="TreeGrafter"/>
</dbReference>
<dbReference type="SUPFAM" id="SSF56784">
    <property type="entry name" value="HAD-like"/>
    <property type="match status" value="1"/>
</dbReference>
<gene>
    <name evidence="1" type="ORF">CTEST_06205</name>
</gene>
<dbReference type="Pfam" id="PF13344">
    <property type="entry name" value="Hydrolase_6"/>
    <property type="match status" value="1"/>
</dbReference>
<dbReference type="EMBL" id="CP011545">
    <property type="protein sequence ID" value="AKK08680.1"/>
    <property type="molecule type" value="Genomic_DNA"/>
</dbReference>
<organism evidence="1 2">
    <name type="scientific">Corynebacterium testudinoris</name>
    <dbReference type="NCBI Taxonomy" id="136857"/>
    <lineage>
        <taxon>Bacteria</taxon>
        <taxon>Bacillati</taxon>
        <taxon>Actinomycetota</taxon>
        <taxon>Actinomycetes</taxon>
        <taxon>Mycobacteriales</taxon>
        <taxon>Corynebacteriaceae</taxon>
        <taxon>Corynebacterium</taxon>
    </lineage>
</organism>
<dbReference type="PATRIC" id="fig|136857.5.peg.1233"/>
<dbReference type="Pfam" id="PF13242">
    <property type="entry name" value="Hydrolase_like"/>
    <property type="match status" value="1"/>
</dbReference>
<protein>
    <submittedName>
        <fullName evidence="1">Putative sugar phosphatase of HAD superfamily</fullName>
    </submittedName>
</protein>
<dbReference type="Proteomes" id="UP000035540">
    <property type="component" value="Chromosome"/>
</dbReference>
<dbReference type="RefSeq" id="WP_047252998.1">
    <property type="nucleotide sequence ID" value="NZ_CP011545.1"/>
</dbReference>
<evidence type="ECO:0000313" key="1">
    <source>
        <dbReference type="EMBL" id="AKK08680.1"/>
    </source>
</evidence>